<accession>A0A368QMN9</accession>
<name>A0A368QMN9_SETIT</name>
<evidence type="ECO:0008006" key="2">
    <source>
        <dbReference type="Google" id="ProtNLM"/>
    </source>
</evidence>
<reference evidence="1" key="2">
    <citation type="submission" date="2015-07" db="EMBL/GenBank/DDBJ databases">
        <authorList>
            <person name="Noorani M."/>
        </authorList>
    </citation>
    <scope>NUCLEOTIDE SEQUENCE</scope>
    <source>
        <strain evidence="1">Yugu1</strain>
    </source>
</reference>
<dbReference type="InterPro" id="IPR036047">
    <property type="entry name" value="F-box-like_dom_sf"/>
</dbReference>
<dbReference type="PANTHER" id="PTHR33207">
    <property type="entry name" value="F-BOX DOMAIN CONTAINING PROTEIN-RELATED"/>
    <property type="match status" value="1"/>
</dbReference>
<organism evidence="1">
    <name type="scientific">Setaria italica</name>
    <name type="common">Foxtail millet</name>
    <name type="synonym">Panicum italicum</name>
    <dbReference type="NCBI Taxonomy" id="4555"/>
    <lineage>
        <taxon>Eukaryota</taxon>
        <taxon>Viridiplantae</taxon>
        <taxon>Streptophyta</taxon>
        <taxon>Embryophyta</taxon>
        <taxon>Tracheophyta</taxon>
        <taxon>Spermatophyta</taxon>
        <taxon>Magnoliopsida</taxon>
        <taxon>Liliopsida</taxon>
        <taxon>Poales</taxon>
        <taxon>Poaceae</taxon>
        <taxon>PACMAD clade</taxon>
        <taxon>Panicoideae</taxon>
        <taxon>Panicodae</taxon>
        <taxon>Paniceae</taxon>
        <taxon>Cenchrinae</taxon>
        <taxon>Setaria</taxon>
    </lineage>
</organism>
<protein>
    <recommendedName>
        <fullName evidence="2">F-box domain-containing protein</fullName>
    </recommendedName>
</protein>
<proteinExistence type="predicted"/>
<reference evidence="1" key="1">
    <citation type="journal article" date="2012" name="Nat. Biotechnol.">
        <title>Reference genome sequence of the model plant Setaria.</title>
        <authorList>
            <person name="Bennetzen J.L."/>
            <person name="Schmutz J."/>
            <person name="Wang H."/>
            <person name="Percifield R."/>
            <person name="Hawkins J."/>
            <person name="Pontaroli A.C."/>
            <person name="Estep M."/>
            <person name="Feng L."/>
            <person name="Vaughn J.N."/>
            <person name="Grimwood J."/>
            <person name="Jenkins J."/>
            <person name="Barry K."/>
            <person name="Lindquist E."/>
            <person name="Hellsten U."/>
            <person name="Deshpande S."/>
            <person name="Wang X."/>
            <person name="Wu X."/>
            <person name="Mitros T."/>
            <person name="Triplett J."/>
            <person name="Yang X."/>
            <person name="Ye C.Y."/>
            <person name="Mauro-Herrera M."/>
            <person name="Wang L."/>
            <person name="Li P."/>
            <person name="Sharma M."/>
            <person name="Sharma R."/>
            <person name="Ronald P.C."/>
            <person name="Panaud O."/>
            <person name="Kellogg E.A."/>
            <person name="Brutnell T.P."/>
            <person name="Doust A.N."/>
            <person name="Tuskan G.A."/>
            <person name="Rokhsar D."/>
            <person name="Devos K.M."/>
        </authorList>
    </citation>
    <scope>NUCLEOTIDE SEQUENCE [LARGE SCALE GENOMIC DNA]</scope>
    <source>
        <strain evidence="1">Yugu1</strain>
    </source>
</reference>
<sequence>MAKLNVPSQRTTIHDISDDLLEVVLLHIPSTAGVIRAAATCKLWRRVIGDAGFRRRFRRLNGPHILGHYYYYERSGTEFLPFPATPPAWQIAVDDIGARVSLYFLTTSYANLNYAELHDSRCGLLALYHFGFGIIVCNPWTRQDRQIYLPMPMVNTSMHYLGIFLLDADPDDETGTDMNMSNFRVLCVRLIHYHHDGSKIVEASVFSARNDRRWLLLSNMAICDVIPGRGVFGSRLVLVGRAGGSICWSTKSSNVVLHLDEGTGEFSLFTLPVNAGVDINLLSYNRMELRVIGGDFGTVHLVRIVGGDIEVLRYARRGACVVERRVRVPQAASTEDDRRELRRVWCFFDRAEAASPGSIALCDVLCDAEFVRKFSADVQNLKLERVKWRKDGGRTFPYELPWTISACL</sequence>
<dbReference type="EMBL" id="CM003530">
    <property type="protein sequence ID" value="RCV19211.1"/>
    <property type="molecule type" value="Genomic_DNA"/>
</dbReference>
<dbReference type="AlphaFoldDB" id="A0A368QMN9"/>
<dbReference type="OrthoDB" id="695793at2759"/>
<evidence type="ECO:0000313" key="1">
    <source>
        <dbReference type="EMBL" id="RCV19211.1"/>
    </source>
</evidence>
<dbReference type="SUPFAM" id="SSF81383">
    <property type="entry name" value="F-box domain"/>
    <property type="match status" value="1"/>
</dbReference>
<gene>
    <name evidence="1" type="ORF">SETIT_3G366100v2</name>
</gene>